<proteinExistence type="predicted"/>
<dbReference type="GO" id="GO:0003676">
    <property type="term" value="F:nucleic acid binding"/>
    <property type="evidence" value="ECO:0007669"/>
    <property type="project" value="InterPro"/>
</dbReference>
<evidence type="ECO:0008006" key="3">
    <source>
        <dbReference type="Google" id="ProtNLM"/>
    </source>
</evidence>
<comment type="caution">
    <text evidence="1">The sequence shown here is derived from an EMBL/GenBank/DDBJ whole genome shotgun (WGS) entry which is preliminary data.</text>
</comment>
<dbReference type="Proteomes" id="UP001162156">
    <property type="component" value="Unassembled WGS sequence"/>
</dbReference>
<accession>A0AAV8X526</accession>
<dbReference type="AlphaFoldDB" id="A0AAV8X526"/>
<dbReference type="EMBL" id="JANEYF010003810">
    <property type="protein sequence ID" value="KAJ8933809.1"/>
    <property type="molecule type" value="Genomic_DNA"/>
</dbReference>
<evidence type="ECO:0000313" key="2">
    <source>
        <dbReference type="Proteomes" id="UP001162156"/>
    </source>
</evidence>
<dbReference type="SUPFAM" id="SSF57756">
    <property type="entry name" value="Retrovirus zinc finger-like domains"/>
    <property type="match status" value="1"/>
</dbReference>
<sequence length="109" mass="12665">MSDLRVNARDTQAVTIRLSKDDAERILKDKALRVGLVKCSFENRINMSRCFKCWSFDHLADDCNGPDRTNLCFNVQGRSPSQGMRKYRGLPDLRRTRPQGRIREMPYIS</sequence>
<evidence type="ECO:0000313" key="1">
    <source>
        <dbReference type="EMBL" id="KAJ8933809.1"/>
    </source>
</evidence>
<name>A0AAV8X526_9CUCU</name>
<reference evidence="1" key="1">
    <citation type="journal article" date="2023" name="Insect Mol. Biol.">
        <title>Genome sequencing provides insights into the evolution of gene families encoding plant cell wall-degrading enzymes in longhorned beetles.</title>
        <authorList>
            <person name="Shin N.R."/>
            <person name="Okamura Y."/>
            <person name="Kirsch R."/>
            <person name="Pauchet Y."/>
        </authorList>
    </citation>
    <scope>NUCLEOTIDE SEQUENCE</scope>
    <source>
        <strain evidence="1">RBIC_L_NR</strain>
    </source>
</reference>
<organism evidence="1 2">
    <name type="scientific">Rhamnusium bicolor</name>
    <dbReference type="NCBI Taxonomy" id="1586634"/>
    <lineage>
        <taxon>Eukaryota</taxon>
        <taxon>Metazoa</taxon>
        <taxon>Ecdysozoa</taxon>
        <taxon>Arthropoda</taxon>
        <taxon>Hexapoda</taxon>
        <taxon>Insecta</taxon>
        <taxon>Pterygota</taxon>
        <taxon>Neoptera</taxon>
        <taxon>Endopterygota</taxon>
        <taxon>Coleoptera</taxon>
        <taxon>Polyphaga</taxon>
        <taxon>Cucujiformia</taxon>
        <taxon>Chrysomeloidea</taxon>
        <taxon>Cerambycidae</taxon>
        <taxon>Lepturinae</taxon>
        <taxon>Rhagiini</taxon>
        <taxon>Rhamnusium</taxon>
    </lineage>
</organism>
<gene>
    <name evidence="1" type="ORF">NQ314_013781</name>
</gene>
<protein>
    <recommendedName>
        <fullName evidence="3">Zinc knuckle CX2CX4HX4C domain-containing protein</fullName>
    </recommendedName>
</protein>
<dbReference type="GO" id="GO:0008270">
    <property type="term" value="F:zinc ion binding"/>
    <property type="evidence" value="ECO:0007669"/>
    <property type="project" value="InterPro"/>
</dbReference>
<keyword evidence="2" id="KW-1185">Reference proteome</keyword>
<dbReference type="InterPro" id="IPR036875">
    <property type="entry name" value="Znf_CCHC_sf"/>
</dbReference>
<dbReference type="Gene3D" id="4.10.60.10">
    <property type="entry name" value="Zinc finger, CCHC-type"/>
    <property type="match status" value="1"/>
</dbReference>